<evidence type="ECO:0000313" key="4">
    <source>
        <dbReference type="Proteomes" id="UP000220527"/>
    </source>
</evidence>
<gene>
    <name evidence="3" type="ORF">CJ255_03590</name>
</gene>
<evidence type="ECO:0000256" key="1">
    <source>
        <dbReference type="SAM" id="MobiDB-lite"/>
    </source>
</evidence>
<dbReference type="RefSeq" id="WP_097642726.1">
    <property type="nucleotide sequence ID" value="NZ_NQWI01000009.1"/>
</dbReference>
<feature type="compositionally biased region" description="Gly residues" evidence="1">
    <location>
        <begin position="137"/>
        <end position="153"/>
    </location>
</feature>
<sequence>MPIAYQEQSQLTCPACGAEFTAALWLILDAQEAPEALEALLREELNVVTCSACGQRGPAGTPLLFHDALNRRVIFAPAPASAEHEWREQARELHALLVGSLPEEQRNPYLAEVEIAQDLGGVARLLRRAAKRRRGEAAGGGEARGGAARGGAARGEAARGEAARGEAARGEAARGEAARGEAAMREAAGGTEAEVPALLVAVEALLSANSNEELDQVLAAYPLLLDPTSDMTLAQLVDVAIEQRAYDVAESLRTARALLHRLVTLVQTAPQTLPPVTTILAQTEPDLAHSTPPVSELAPPAPEPSSLPTAPVAQGLHEEAITALLHTQSAAELAAVVATYPALAHPSADRSLAERIDLALDEGNERLALLLEERREALALLHSAPPHHGPSLDEALEALLIAADEAAIAAALEDYPILLEESAAQALWQFAAEARASGDEELARYALECRTMLQRVRDGLKE</sequence>
<comment type="caution">
    <text evidence="3">The sequence shown here is derived from an EMBL/GenBank/DDBJ whole genome shotgun (WGS) entry which is preliminary data.</text>
</comment>
<name>A0A2A6RNF7_9CHLR</name>
<protein>
    <recommendedName>
        <fullName evidence="2">CpXC domain-containing protein</fullName>
    </recommendedName>
</protein>
<organism evidence="3 4">
    <name type="scientific">Candidatus Viridilinea mediisalina</name>
    <dbReference type="NCBI Taxonomy" id="2024553"/>
    <lineage>
        <taxon>Bacteria</taxon>
        <taxon>Bacillati</taxon>
        <taxon>Chloroflexota</taxon>
        <taxon>Chloroflexia</taxon>
        <taxon>Chloroflexales</taxon>
        <taxon>Chloroflexineae</taxon>
        <taxon>Oscillochloridaceae</taxon>
        <taxon>Candidatus Viridilinea</taxon>
    </lineage>
</organism>
<feature type="domain" description="CpXC" evidence="2">
    <location>
        <begin position="11"/>
        <end position="90"/>
    </location>
</feature>
<dbReference type="Proteomes" id="UP000220527">
    <property type="component" value="Unassembled WGS sequence"/>
</dbReference>
<dbReference type="EMBL" id="NQWI01000009">
    <property type="protein sequence ID" value="PDW04473.1"/>
    <property type="molecule type" value="Genomic_DNA"/>
</dbReference>
<keyword evidence="4" id="KW-1185">Reference proteome</keyword>
<feature type="region of interest" description="Disordered" evidence="1">
    <location>
        <begin position="287"/>
        <end position="309"/>
    </location>
</feature>
<accession>A0A2A6RNF7</accession>
<evidence type="ECO:0000259" key="2">
    <source>
        <dbReference type="Pfam" id="PF14353"/>
    </source>
</evidence>
<dbReference type="InterPro" id="IPR025682">
    <property type="entry name" value="CpXC_dom"/>
</dbReference>
<feature type="compositionally biased region" description="Basic and acidic residues" evidence="1">
    <location>
        <begin position="156"/>
        <end position="184"/>
    </location>
</feature>
<proteinExistence type="predicted"/>
<dbReference type="Pfam" id="PF14353">
    <property type="entry name" value="CpXC"/>
    <property type="match status" value="1"/>
</dbReference>
<evidence type="ECO:0000313" key="3">
    <source>
        <dbReference type="EMBL" id="PDW04473.1"/>
    </source>
</evidence>
<dbReference type="AlphaFoldDB" id="A0A2A6RNF7"/>
<feature type="region of interest" description="Disordered" evidence="1">
    <location>
        <begin position="134"/>
        <end position="188"/>
    </location>
</feature>
<dbReference type="OrthoDB" id="9811034at2"/>
<reference evidence="4" key="1">
    <citation type="submission" date="2017-08" db="EMBL/GenBank/DDBJ databases">
        <authorList>
            <person name="Grouzdev D.S."/>
            <person name="Gaisin V.A."/>
            <person name="Rysina M.S."/>
            <person name="Gorlenko V.M."/>
        </authorList>
    </citation>
    <scope>NUCLEOTIDE SEQUENCE [LARGE SCALE GENOMIC DNA]</scope>
    <source>
        <strain evidence="4">Kir15-3F</strain>
    </source>
</reference>